<feature type="transmembrane region" description="Helical" evidence="5">
    <location>
        <begin position="97"/>
        <end position="117"/>
    </location>
</feature>
<dbReference type="PANTHER" id="PTHR32322">
    <property type="entry name" value="INNER MEMBRANE TRANSPORTER"/>
    <property type="match status" value="1"/>
</dbReference>
<evidence type="ECO:0000256" key="3">
    <source>
        <dbReference type="ARBA" id="ARBA00022989"/>
    </source>
</evidence>
<feature type="transmembrane region" description="Helical" evidence="5">
    <location>
        <begin position="218"/>
        <end position="237"/>
    </location>
</feature>
<feature type="transmembrane region" description="Helical" evidence="5">
    <location>
        <begin position="12"/>
        <end position="29"/>
    </location>
</feature>
<evidence type="ECO:0000259" key="6">
    <source>
        <dbReference type="Pfam" id="PF00892"/>
    </source>
</evidence>
<dbReference type="EMBL" id="CAEZYF010000011">
    <property type="protein sequence ID" value="CAB4727268.1"/>
    <property type="molecule type" value="Genomic_DNA"/>
</dbReference>
<dbReference type="InterPro" id="IPR050638">
    <property type="entry name" value="AA-Vitamin_Transporters"/>
</dbReference>
<feature type="transmembrane region" description="Helical" evidence="5">
    <location>
        <begin position="41"/>
        <end position="63"/>
    </location>
</feature>
<dbReference type="AlphaFoldDB" id="A0A6J6RY64"/>
<feature type="transmembrane region" description="Helical" evidence="5">
    <location>
        <begin position="69"/>
        <end position="90"/>
    </location>
</feature>
<accession>A0A6J6RY64</accession>
<evidence type="ECO:0000256" key="2">
    <source>
        <dbReference type="ARBA" id="ARBA00022692"/>
    </source>
</evidence>
<evidence type="ECO:0000256" key="5">
    <source>
        <dbReference type="SAM" id="Phobius"/>
    </source>
</evidence>
<dbReference type="EMBL" id="CAFBMT010000012">
    <property type="protein sequence ID" value="CAB4940893.1"/>
    <property type="molecule type" value="Genomic_DNA"/>
</dbReference>
<evidence type="ECO:0000313" key="7">
    <source>
        <dbReference type="EMBL" id="CAB4364526.1"/>
    </source>
</evidence>
<feature type="domain" description="EamA" evidence="6">
    <location>
        <begin position="7"/>
        <end position="114"/>
    </location>
</feature>
<evidence type="ECO:0000313" key="10">
    <source>
        <dbReference type="EMBL" id="CAB4940893.1"/>
    </source>
</evidence>
<feature type="transmembrane region" description="Helical" evidence="5">
    <location>
        <begin position="243"/>
        <end position="260"/>
    </location>
</feature>
<keyword evidence="2 5" id="KW-0812">Transmembrane</keyword>
<dbReference type="InterPro" id="IPR000620">
    <property type="entry name" value="EamA_dom"/>
</dbReference>
<evidence type="ECO:0000313" key="11">
    <source>
        <dbReference type="EMBL" id="CAB5006614.1"/>
    </source>
</evidence>
<feature type="transmembrane region" description="Helical" evidence="5">
    <location>
        <begin position="123"/>
        <end position="144"/>
    </location>
</feature>
<keyword evidence="4 5" id="KW-0472">Membrane</keyword>
<dbReference type="InterPro" id="IPR037185">
    <property type="entry name" value="EmrE-like"/>
</dbReference>
<dbReference type="Pfam" id="PF00892">
    <property type="entry name" value="EamA"/>
    <property type="match status" value="2"/>
</dbReference>
<sequence length="275" mass="27683">MLVNAPEGADAYSVGALRLLVGGITLLAVARRQGRGVFAPWRQSITLVGALGVAVFQLCYFLAVGRTGVAVGTVATIGSGPVLAGVLAALRHRRAPARTWLTGTGISVAGVALLGLAGRSDAIDHTGIALAVCAGLGWATFATVGKSLIDAGEHSTAGMAAMFCGGAVLLTPLLLAHHPGWVLHGNGWWVTIYLGAITVGGAYTLYGFALRYLHAPTVITLTLLEPLTAAVLGAVVVHEGIRVAGWAGIAMVLIGLVVTARGASGGAEPTATVAA</sequence>
<gene>
    <name evidence="8" type="ORF">UFOPK2656_01864</name>
    <name evidence="9" type="ORF">UFOPK3099_02800</name>
    <name evidence="10" type="ORF">UFOPK3651_02160</name>
    <name evidence="11" type="ORF">UFOPK3931_02565</name>
    <name evidence="7" type="ORF">UFOPK4189_02286</name>
</gene>
<name>A0A6J6RY64_9ZZZZ</name>
<dbReference type="SUPFAM" id="SSF103481">
    <property type="entry name" value="Multidrug resistance efflux transporter EmrE"/>
    <property type="match status" value="2"/>
</dbReference>
<dbReference type="PANTHER" id="PTHR32322:SF2">
    <property type="entry name" value="EAMA DOMAIN-CONTAINING PROTEIN"/>
    <property type="match status" value="1"/>
</dbReference>
<organism evidence="8">
    <name type="scientific">freshwater metagenome</name>
    <dbReference type="NCBI Taxonomy" id="449393"/>
    <lineage>
        <taxon>unclassified sequences</taxon>
        <taxon>metagenomes</taxon>
        <taxon>ecological metagenomes</taxon>
    </lineage>
</organism>
<keyword evidence="3 5" id="KW-1133">Transmembrane helix</keyword>
<evidence type="ECO:0000256" key="4">
    <source>
        <dbReference type="ARBA" id="ARBA00023136"/>
    </source>
</evidence>
<dbReference type="EMBL" id="CAESGF010000014">
    <property type="protein sequence ID" value="CAB4364526.1"/>
    <property type="molecule type" value="Genomic_DNA"/>
</dbReference>
<evidence type="ECO:0000313" key="9">
    <source>
        <dbReference type="EMBL" id="CAB4835556.1"/>
    </source>
</evidence>
<feature type="transmembrane region" description="Helical" evidence="5">
    <location>
        <begin position="187"/>
        <end position="206"/>
    </location>
</feature>
<protein>
    <submittedName>
        <fullName evidence="8">Unannotated protein</fullName>
    </submittedName>
</protein>
<dbReference type="EMBL" id="CAFBOL010000092">
    <property type="protein sequence ID" value="CAB5006614.1"/>
    <property type="molecule type" value="Genomic_DNA"/>
</dbReference>
<evidence type="ECO:0000313" key="8">
    <source>
        <dbReference type="EMBL" id="CAB4727268.1"/>
    </source>
</evidence>
<reference evidence="8" key="1">
    <citation type="submission" date="2020-05" db="EMBL/GenBank/DDBJ databases">
        <authorList>
            <person name="Chiriac C."/>
            <person name="Salcher M."/>
            <person name="Ghai R."/>
            <person name="Kavagutti S V."/>
        </authorList>
    </citation>
    <scope>NUCLEOTIDE SEQUENCE</scope>
</reference>
<dbReference type="GO" id="GO:0016020">
    <property type="term" value="C:membrane"/>
    <property type="evidence" value="ECO:0007669"/>
    <property type="project" value="UniProtKB-SubCell"/>
</dbReference>
<dbReference type="EMBL" id="CAFAAV010000317">
    <property type="protein sequence ID" value="CAB4835556.1"/>
    <property type="molecule type" value="Genomic_DNA"/>
</dbReference>
<comment type="subcellular location">
    <subcellularLocation>
        <location evidence="1">Membrane</location>
        <topology evidence="1">Multi-pass membrane protein</topology>
    </subcellularLocation>
</comment>
<feature type="domain" description="EamA" evidence="6">
    <location>
        <begin position="126"/>
        <end position="259"/>
    </location>
</feature>
<evidence type="ECO:0000256" key="1">
    <source>
        <dbReference type="ARBA" id="ARBA00004141"/>
    </source>
</evidence>
<feature type="transmembrane region" description="Helical" evidence="5">
    <location>
        <begin position="156"/>
        <end position="175"/>
    </location>
</feature>
<proteinExistence type="predicted"/>